<reference evidence="1" key="1">
    <citation type="submission" date="2024-05" db="EMBL/GenBank/DDBJ databases">
        <title>Planctomycetes of the genus Singulisphaera possess chitinolytic capabilities.</title>
        <authorList>
            <person name="Ivanova A."/>
        </authorList>
    </citation>
    <scope>NUCLEOTIDE SEQUENCE</scope>
    <source>
        <strain evidence="1">Ch08T</strain>
    </source>
</reference>
<evidence type="ECO:0000313" key="1">
    <source>
        <dbReference type="EMBL" id="XBH03154.1"/>
    </source>
</evidence>
<protein>
    <submittedName>
        <fullName evidence="1">Uncharacterized protein</fullName>
    </submittedName>
</protein>
<dbReference type="AlphaFoldDB" id="A0AAU7CCX0"/>
<proteinExistence type="predicted"/>
<organism evidence="1">
    <name type="scientific">Singulisphaera sp. Ch08</name>
    <dbReference type="NCBI Taxonomy" id="3120278"/>
    <lineage>
        <taxon>Bacteria</taxon>
        <taxon>Pseudomonadati</taxon>
        <taxon>Planctomycetota</taxon>
        <taxon>Planctomycetia</taxon>
        <taxon>Isosphaerales</taxon>
        <taxon>Isosphaeraceae</taxon>
        <taxon>Singulisphaera</taxon>
    </lineage>
</organism>
<sequence length="54" mass="6062">MIRVCRGGREFLDSARLFLTVRILIGTIFKRKVVSLDRNTRLVLETGNVAGDAN</sequence>
<dbReference type="EMBL" id="CP155447">
    <property type="protein sequence ID" value="XBH03154.1"/>
    <property type="molecule type" value="Genomic_DNA"/>
</dbReference>
<name>A0AAU7CCX0_9BACT</name>
<dbReference type="RefSeq" id="WP_406695891.1">
    <property type="nucleotide sequence ID" value="NZ_CP155447.1"/>
</dbReference>
<accession>A0AAU7CCX0</accession>
<gene>
    <name evidence="1" type="ORF">V5E97_33335</name>
</gene>